<evidence type="ECO:0000256" key="1">
    <source>
        <dbReference type="SAM" id="Phobius"/>
    </source>
</evidence>
<evidence type="ECO:0000259" key="2">
    <source>
        <dbReference type="Pfam" id="PF05569"/>
    </source>
</evidence>
<reference evidence="3 4" key="1">
    <citation type="submission" date="2018-05" db="EMBL/GenBank/DDBJ databases">
        <authorList>
            <person name="Lanie J.A."/>
            <person name="Ng W.-L."/>
            <person name="Kazmierczak K.M."/>
            <person name="Andrzejewski T.M."/>
            <person name="Davidsen T.M."/>
            <person name="Wayne K.J."/>
            <person name="Tettelin H."/>
            <person name="Glass J.I."/>
            <person name="Rusch D."/>
            <person name="Podicherti R."/>
            <person name="Tsui H.-C.T."/>
            <person name="Winkler M.E."/>
        </authorList>
    </citation>
    <scope>NUCLEOTIDE SEQUENCE [LARGE SCALE GENOMIC DNA]</scope>
    <source>
        <strain evidence="3 4">BUT-10</strain>
    </source>
</reference>
<keyword evidence="1" id="KW-1133">Transmembrane helix</keyword>
<feature type="transmembrane region" description="Helical" evidence="1">
    <location>
        <begin position="26"/>
        <end position="42"/>
    </location>
</feature>
<dbReference type="PANTHER" id="PTHR34978:SF3">
    <property type="entry name" value="SLR0241 PROTEIN"/>
    <property type="match status" value="1"/>
</dbReference>
<dbReference type="Pfam" id="PF05569">
    <property type="entry name" value="Peptidase_M56"/>
    <property type="match status" value="1"/>
</dbReference>
<comment type="caution">
    <text evidence="3">The sequence shown here is derived from an EMBL/GenBank/DDBJ whole genome shotgun (WGS) entry which is preliminary data.</text>
</comment>
<dbReference type="PANTHER" id="PTHR34978">
    <property type="entry name" value="POSSIBLE SENSOR-TRANSDUCER PROTEIN BLAR"/>
    <property type="match status" value="1"/>
</dbReference>
<evidence type="ECO:0000313" key="3">
    <source>
        <dbReference type="EMBL" id="RAK63729.1"/>
    </source>
</evidence>
<dbReference type="InterPro" id="IPR008756">
    <property type="entry name" value="Peptidase_M56"/>
</dbReference>
<name>A0A328BAB4_9CAUL</name>
<feature type="transmembrane region" description="Helical" evidence="1">
    <location>
        <begin position="91"/>
        <end position="111"/>
    </location>
</feature>
<gene>
    <name evidence="3" type="ORF">DJ019_15875</name>
</gene>
<dbReference type="RefSeq" id="WP_111277039.1">
    <property type="nucleotide sequence ID" value="NZ_QFYS01000007.1"/>
</dbReference>
<dbReference type="EMBL" id="QFYS01000007">
    <property type="protein sequence ID" value="RAK63729.1"/>
    <property type="molecule type" value="Genomic_DNA"/>
</dbReference>
<dbReference type="InterPro" id="IPR052173">
    <property type="entry name" value="Beta-lactam_resp_regulator"/>
</dbReference>
<accession>A0A328BAB4</accession>
<dbReference type="AlphaFoldDB" id="A0A328BAB4"/>
<dbReference type="CDD" id="cd07341">
    <property type="entry name" value="M56_BlaR1_MecR1_like"/>
    <property type="match status" value="1"/>
</dbReference>
<keyword evidence="1" id="KW-0812">Transmembrane</keyword>
<sequence>MADLLHAALGLTPASALTVAFIGANLAAAGAVIVVLAVRGVTRRVFGAAAVSDLWIAPPLSFALVFLIALIPGDSESRSAAAGLALRLPDLTPVAATWAAGALVMALRLAIAQARFQAEVRAGRAGPAVVGLISPRIVLPSDDGRYTAEERELIRAHERAHVARKDPRSAAVAAFFQCLCWFNPLAHLGAFVMRLDQELACDAAVIIRRPHARALYARTLLKSQLAPLPLPFGCYWPARGQHPLEVRIGLLKPRPGQAAARTEGGVVVAPPVEAIRP</sequence>
<keyword evidence="1" id="KW-0472">Membrane</keyword>
<organism evidence="3 4">
    <name type="scientific">Phenylobacterium kunshanense</name>
    <dbReference type="NCBI Taxonomy" id="1445034"/>
    <lineage>
        <taxon>Bacteria</taxon>
        <taxon>Pseudomonadati</taxon>
        <taxon>Pseudomonadota</taxon>
        <taxon>Alphaproteobacteria</taxon>
        <taxon>Caulobacterales</taxon>
        <taxon>Caulobacteraceae</taxon>
        <taxon>Phenylobacterium</taxon>
    </lineage>
</organism>
<keyword evidence="4" id="KW-1185">Reference proteome</keyword>
<dbReference type="Proteomes" id="UP000249524">
    <property type="component" value="Unassembled WGS sequence"/>
</dbReference>
<feature type="transmembrane region" description="Helical" evidence="1">
    <location>
        <begin position="54"/>
        <end position="71"/>
    </location>
</feature>
<protein>
    <recommendedName>
        <fullName evidence="2">Peptidase M56 domain-containing protein</fullName>
    </recommendedName>
</protein>
<evidence type="ECO:0000313" key="4">
    <source>
        <dbReference type="Proteomes" id="UP000249524"/>
    </source>
</evidence>
<feature type="domain" description="Peptidase M56" evidence="2">
    <location>
        <begin position="126"/>
        <end position="250"/>
    </location>
</feature>
<dbReference type="OrthoDB" id="1628901at2"/>
<proteinExistence type="predicted"/>